<feature type="region of interest" description="Disordered" evidence="2">
    <location>
        <begin position="1"/>
        <end position="41"/>
    </location>
</feature>
<comment type="caution">
    <text evidence="3">The sequence shown here is derived from an EMBL/GenBank/DDBJ whole genome shotgun (WGS) entry which is preliminary data.</text>
</comment>
<feature type="coiled-coil region" evidence="1">
    <location>
        <begin position="127"/>
        <end position="154"/>
    </location>
</feature>
<evidence type="ECO:0008006" key="5">
    <source>
        <dbReference type="Google" id="ProtNLM"/>
    </source>
</evidence>
<sequence>MADSMARKSEDGKRKRCESSPSTEATSQGGAMPGAKRHATLHRKAERLEELHARVCIVCYNPNGGNFSLWPKETAKARDIITEFRERKKTRSSSGVRKKVVRISDLLGSNLKKKRKGKKKGFDEKENLKLGKIIKALKTNIQTLEENINSSVEGRKTKTIQPYIYGEESKAELLEPKSSNFNDDGPTLPISGGNFYDDNIEFRYGFDTNGICGNANLEPGYNNEDFGLVKPENFGGVDTYNYKNPAPLGSYCSASSSYFVDMLQGRNTSMISPLNEALLWPPQPLQSQMINDHNNYTNVPNLF</sequence>
<reference evidence="3 4" key="1">
    <citation type="submission" date="2018-02" db="EMBL/GenBank/DDBJ databases">
        <title>Draft genome of wild Prunus yedoensis var. nudiflora.</title>
        <authorList>
            <person name="Baek S."/>
            <person name="Kim J.-H."/>
            <person name="Choi K."/>
            <person name="Kim G.-B."/>
            <person name="Cho A."/>
            <person name="Jang H."/>
            <person name="Shin C.-H."/>
            <person name="Yu H.-J."/>
            <person name="Mun J.-H."/>
        </authorList>
    </citation>
    <scope>NUCLEOTIDE SEQUENCE [LARGE SCALE GENOMIC DNA]</scope>
    <source>
        <strain evidence="4">cv. Jeju island</strain>
        <tissue evidence="3">Leaf</tissue>
    </source>
</reference>
<dbReference type="AlphaFoldDB" id="A0A314Z9Z2"/>
<evidence type="ECO:0000256" key="2">
    <source>
        <dbReference type="SAM" id="MobiDB-lite"/>
    </source>
</evidence>
<dbReference type="OrthoDB" id="1161391at2759"/>
<feature type="compositionally biased region" description="Basic and acidic residues" evidence="2">
    <location>
        <begin position="1"/>
        <end position="13"/>
    </location>
</feature>
<evidence type="ECO:0000256" key="1">
    <source>
        <dbReference type="SAM" id="Coils"/>
    </source>
</evidence>
<protein>
    <recommendedName>
        <fullName evidence="5">MADS-box domain-containing protein</fullName>
    </recommendedName>
</protein>
<gene>
    <name evidence="3" type="ORF">Pyn_08850</name>
</gene>
<evidence type="ECO:0000313" key="3">
    <source>
        <dbReference type="EMBL" id="PQQ16855.1"/>
    </source>
</evidence>
<keyword evidence="1" id="KW-0175">Coiled coil</keyword>
<organism evidence="3 4">
    <name type="scientific">Prunus yedoensis var. nudiflora</name>
    <dbReference type="NCBI Taxonomy" id="2094558"/>
    <lineage>
        <taxon>Eukaryota</taxon>
        <taxon>Viridiplantae</taxon>
        <taxon>Streptophyta</taxon>
        <taxon>Embryophyta</taxon>
        <taxon>Tracheophyta</taxon>
        <taxon>Spermatophyta</taxon>
        <taxon>Magnoliopsida</taxon>
        <taxon>eudicotyledons</taxon>
        <taxon>Gunneridae</taxon>
        <taxon>Pentapetalae</taxon>
        <taxon>rosids</taxon>
        <taxon>fabids</taxon>
        <taxon>Rosales</taxon>
        <taxon>Rosaceae</taxon>
        <taxon>Amygdaloideae</taxon>
        <taxon>Amygdaleae</taxon>
        <taxon>Prunus</taxon>
    </lineage>
</organism>
<name>A0A314Z9Z2_PRUYE</name>
<feature type="compositionally biased region" description="Polar residues" evidence="2">
    <location>
        <begin position="19"/>
        <end position="29"/>
    </location>
</feature>
<dbReference type="EMBL" id="PJQY01000170">
    <property type="protein sequence ID" value="PQQ16855.1"/>
    <property type="molecule type" value="Genomic_DNA"/>
</dbReference>
<keyword evidence="4" id="KW-1185">Reference proteome</keyword>
<proteinExistence type="predicted"/>
<evidence type="ECO:0000313" key="4">
    <source>
        <dbReference type="Proteomes" id="UP000250321"/>
    </source>
</evidence>
<accession>A0A314Z9Z2</accession>
<dbReference type="Proteomes" id="UP000250321">
    <property type="component" value="Unassembled WGS sequence"/>
</dbReference>